<evidence type="ECO:0000256" key="1">
    <source>
        <dbReference type="ARBA" id="ARBA00004141"/>
    </source>
</evidence>
<comment type="subcellular location">
    <subcellularLocation>
        <location evidence="1">Membrane</location>
        <topology evidence="1">Multi-pass membrane protein</topology>
    </subcellularLocation>
</comment>
<dbReference type="SUPFAM" id="SSF56219">
    <property type="entry name" value="DNase I-like"/>
    <property type="match status" value="1"/>
</dbReference>
<evidence type="ECO:0000256" key="8">
    <source>
        <dbReference type="ARBA" id="ARBA00022801"/>
    </source>
</evidence>
<dbReference type="InterPro" id="IPR038772">
    <property type="entry name" value="Sph/SMPD2-like"/>
</dbReference>
<evidence type="ECO:0000256" key="4">
    <source>
        <dbReference type="ARBA" id="ARBA00006335"/>
    </source>
</evidence>
<keyword evidence="13 14" id="KW-0472">Membrane</keyword>
<dbReference type="GO" id="GO:0016020">
    <property type="term" value="C:membrane"/>
    <property type="evidence" value="ECO:0007669"/>
    <property type="project" value="UniProtKB-SubCell"/>
</dbReference>
<proteinExistence type="inferred from homology"/>
<dbReference type="Proteomes" id="UP000245119">
    <property type="component" value="Linkage Group LG6"/>
</dbReference>
<evidence type="ECO:0000259" key="15">
    <source>
        <dbReference type="Pfam" id="PF03372"/>
    </source>
</evidence>
<comment type="pathway">
    <text evidence="2">Lipid metabolism; sphingolipid metabolism.</text>
</comment>
<evidence type="ECO:0000256" key="7">
    <source>
        <dbReference type="ARBA" id="ARBA00022723"/>
    </source>
</evidence>
<evidence type="ECO:0000256" key="10">
    <source>
        <dbReference type="ARBA" id="ARBA00022919"/>
    </source>
</evidence>
<dbReference type="OrthoDB" id="387657at2759"/>
<feature type="transmembrane region" description="Helical" evidence="14">
    <location>
        <begin position="335"/>
        <end position="362"/>
    </location>
</feature>
<reference evidence="16 17" key="1">
    <citation type="submission" date="2018-04" db="EMBL/GenBank/DDBJ databases">
        <title>The genome of golden apple snail Pomacea canaliculata provides insight into stress tolerance and invasive adaptation.</title>
        <authorList>
            <person name="Liu C."/>
            <person name="Liu B."/>
            <person name="Ren Y."/>
            <person name="Zhang Y."/>
            <person name="Wang H."/>
            <person name="Li S."/>
            <person name="Jiang F."/>
            <person name="Yin L."/>
            <person name="Zhang G."/>
            <person name="Qian W."/>
            <person name="Fan W."/>
        </authorList>
    </citation>
    <scope>NUCLEOTIDE SEQUENCE [LARGE SCALE GENOMIC DNA]</scope>
    <source>
        <strain evidence="16">SZHN2017</strain>
        <tissue evidence="16">Muscle</tissue>
    </source>
</reference>
<feature type="transmembrane region" description="Helical" evidence="14">
    <location>
        <begin position="312"/>
        <end position="329"/>
    </location>
</feature>
<keyword evidence="6 14" id="KW-0812">Transmembrane</keyword>
<comment type="caution">
    <text evidence="16">The sequence shown here is derived from an EMBL/GenBank/DDBJ whole genome shotgun (WGS) entry which is preliminary data.</text>
</comment>
<evidence type="ECO:0000256" key="9">
    <source>
        <dbReference type="ARBA" id="ARBA00022842"/>
    </source>
</evidence>
<comment type="similarity">
    <text evidence="4">Belongs to the neutral sphingomyelinase family.</text>
</comment>
<gene>
    <name evidence="16" type="ORF">C0Q70_11151</name>
</gene>
<keyword evidence="8" id="KW-0378">Hydrolase</keyword>
<dbReference type="InterPro" id="IPR036691">
    <property type="entry name" value="Endo/exonu/phosph_ase_sf"/>
</dbReference>
<evidence type="ECO:0000256" key="12">
    <source>
        <dbReference type="ARBA" id="ARBA00023098"/>
    </source>
</evidence>
<evidence type="ECO:0000256" key="5">
    <source>
        <dbReference type="ARBA" id="ARBA00012369"/>
    </source>
</evidence>
<evidence type="ECO:0000256" key="14">
    <source>
        <dbReference type="SAM" id="Phobius"/>
    </source>
</evidence>
<dbReference type="GO" id="GO:0006665">
    <property type="term" value="P:sphingolipid metabolic process"/>
    <property type="evidence" value="ECO:0007669"/>
    <property type="project" value="UniProtKB-KW"/>
</dbReference>
<protein>
    <recommendedName>
        <fullName evidence="5">sphingomyelin phosphodiesterase</fullName>
        <ecNumber evidence="5">3.1.4.12</ecNumber>
    </recommendedName>
</protein>
<dbReference type="EMBL" id="PZQS01000006">
    <property type="protein sequence ID" value="PVD28562.1"/>
    <property type="molecule type" value="Genomic_DNA"/>
</dbReference>
<keyword evidence="9" id="KW-0460">Magnesium</keyword>
<keyword evidence="12" id="KW-0443">Lipid metabolism</keyword>
<dbReference type="PANTHER" id="PTHR16320">
    <property type="entry name" value="SPHINGOMYELINASE FAMILY MEMBER"/>
    <property type="match status" value="1"/>
</dbReference>
<dbReference type="STRING" id="400727.A0A2T7P558"/>
<dbReference type="EC" id="3.1.4.12" evidence="5"/>
<feature type="domain" description="Endonuclease/exonuclease/phosphatase" evidence="15">
    <location>
        <begin position="24"/>
        <end position="258"/>
    </location>
</feature>
<organism evidence="16 17">
    <name type="scientific">Pomacea canaliculata</name>
    <name type="common">Golden apple snail</name>
    <dbReference type="NCBI Taxonomy" id="400727"/>
    <lineage>
        <taxon>Eukaryota</taxon>
        <taxon>Metazoa</taxon>
        <taxon>Spiralia</taxon>
        <taxon>Lophotrochozoa</taxon>
        <taxon>Mollusca</taxon>
        <taxon>Gastropoda</taxon>
        <taxon>Caenogastropoda</taxon>
        <taxon>Architaenioglossa</taxon>
        <taxon>Ampullarioidea</taxon>
        <taxon>Ampullariidae</taxon>
        <taxon>Pomacea</taxon>
    </lineage>
</organism>
<dbReference type="InterPro" id="IPR005135">
    <property type="entry name" value="Endo/exonuclease/phosphatase"/>
</dbReference>
<dbReference type="Gene3D" id="3.60.10.10">
    <property type="entry name" value="Endonuclease/exonuclease/phosphatase"/>
    <property type="match status" value="1"/>
</dbReference>
<evidence type="ECO:0000256" key="6">
    <source>
        <dbReference type="ARBA" id="ARBA00022692"/>
    </source>
</evidence>
<dbReference type="PANTHER" id="PTHR16320:SF24">
    <property type="entry name" value="PHOSPHODIESTERASE, PUTATIVE-RELATED"/>
    <property type="match status" value="1"/>
</dbReference>
<name>A0A2T7P558_POMCA</name>
<dbReference type="GO" id="GO:0004767">
    <property type="term" value="F:sphingomyelin phosphodiesterase activity"/>
    <property type="evidence" value="ECO:0007669"/>
    <property type="project" value="UniProtKB-EC"/>
</dbReference>
<evidence type="ECO:0000256" key="2">
    <source>
        <dbReference type="ARBA" id="ARBA00004760"/>
    </source>
</evidence>
<keyword evidence="17" id="KW-1185">Reference proteome</keyword>
<evidence type="ECO:0000313" key="16">
    <source>
        <dbReference type="EMBL" id="PVD28562.1"/>
    </source>
</evidence>
<evidence type="ECO:0000256" key="11">
    <source>
        <dbReference type="ARBA" id="ARBA00022989"/>
    </source>
</evidence>
<accession>A0A2T7P558</accession>
<keyword evidence="10" id="KW-0746">Sphingolipid metabolism</keyword>
<comment type="pathway">
    <text evidence="3">Sphingolipid metabolism.</text>
</comment>
<evidence type="ECO:0000313" key="17">
    <source>
        <dbReference type="Proteomes" id="UP000245119"/>
    </source>
</evidence>
<dbReference type="GO" id="GO:0046872">
    <property type="term" value="F:metal ion binding"/>
    <property type="evidence" value="ECO:0007669"/>
    <property type="project" value="UniProtKB-KW"/>
</dbReference>
<keyword evidence="7" id="KW-0479">Metal-binding</keyword>
<dbReference type="Pfam" id="PF03372">
    <property type="entry name" value="Exo_endo_phos"/>
    <property type="match status" value="1"/>
</dbReference>
<sequence length="388" mass="43159">MVKILWTKPESTELGLEYHCSNGETENSDAELLVWLKSDYNIICENISSVLPHNHYFYSGVIGSGVCVFSKVPILETFFHKFQLNGHAYKVHHGDWFGGKGVGLCILNYKGLKINLYATHLHAEYNRSDDEYLPHRVSQAFEMSQFIRYTSTNCDVVIAAGDFNLESNDVGYKVLVTNTPLRDTWEQKKNTPDSNLSGSTCECPFNPFSDKNQVQIQQDGKRIDYILYEAKTGVNITVERCITTLGMVPGQQYSFSDHEAVASDLLLLRSSEETQPVDTSLETERNAYLIAAQNIVKEGVIQVRRTITGLQLQALGLAVLLLGLCNTELSVTNPIIIIFFLGLVKLVLAVAVAALVWLALVVKEGEVHGLKATASNLELLSKHISEGR</sequence>
<evidence type="ECO:0000256" key="13">
    <source>
        <dbReference type="ARBA" id="ARBA00023136"/>
    </source>
</evidence>
<dbReference type="AlphaFoldDB" id="A0A2T7P558"/>
<keyword evidence="11 14" id="KW-1133">Transmembrane helix</keyword>
<evidence type="ECO:0000256" key="3">
    <source>
        <dbReference type="ARBA" id="ARBA00004991"/>
    </source>
</evidence>